<evidence type="ECO:0000313" key="1">
    <source>
        <dbReference type="EMBL" id="VEV98759.1"/>
    </source>
</evidence>
<dbReference type="EMBL" id="LR215729">
    <property type="protein sequence ID" value="VEV98759.1"/>
    <property type="molecule type" value="Genomic_DNA"/>
</dbReference>
<protein>
    <submittedName>
        <fullName evidence="1">Uncharacterized protein</fullName>
    </submittedName>
</protein>
<sequence length="58" mass="6497">MPDVNDQITGFTRLGYDRLCSADGLLDAVQRQVAGWQVFVLQVDDNNCVLAHASLQRY</sequence>
<proteinExistence type="predicted"/>
<accession>A0A653E7Q3</accession>
<reference evidence="1" key="1">
    <citation type="submission" date="2019-02" db="EMBL/GenBank/DDBJ databases">
        <authorList>
            <consortium name="Genoscope - CEA"/>
            <person name="William W."/>
        </authorList>
    </citation>
    <scope>NUCLEOTIDE SEQUENCE [LARGE SCALE GENOMIC DNA]</scope>
    <source>
        <strain evidence="1">YSy11</strain>
    </source>
</reference>
<organism evidence="1">
    <name type="scientific">Pseudomonas marincola</name>
    <dbReference type="NCBI Taxonomy" id="437900"/>
    <lineage>
        <taxon>Bacteria</taxon>
        <taxon>Pseudomonadati</taxon>
        <taxon>Pseudomonadota</taxon>
        <taxon>Gammaproteobacteria</taxon>
        <taxon>Pseudomonadales</taxon>
        <taxon>Pseudomonadaceae</taxon>
        <taxon>Pseudomonas</taxon>
    </lineage>
</organism>
<dbReference type="AlphaFoldDB" id="A0A653E7Q3"/>
<gene>
    <name evidence="1" type="ORF">PMYSY11_3715</name>
</gene>
<name>A0A653E7Q3_9PSED</name>